<evidence type="ECO:0000256" key="4">
    <source>
        <dbReference type="ARBA" id="ARBA00022827"/>
    </source>
</evidence>
<dbReference type="PANTHER" id="PTHR13789:SF318">
    <property type="entry name" value="GERANYLGERANYL DIPHOSPHATE REDUCTASE"/>
    <property type="match status" value="1"/>
</dbReference>
<protein>
    <recommendedName>
        <fullName evidence="11">3-hydroxybenzoate 6-hydroxylase</fullName>
        <ecNumber evidence="10">1.14.13.24</ecNumber>
    </recommendedName>
</protein>
<evidence type="ECO:0000256" key="5">
    <source>
        <dbReference type="ARBA" id="ARBA00023002"/>
    </source>
</evidence>
<evidence type="ECO:0000256" key="2">
    <source>
        <dbReference type="ARBA" id="ARBA00022630"/>
    </source>
</evidence>
<keyword evidence="14" id="KW-1185">Reference proteome</keyword>
<dbReference type="AlphaFoldDB" id="A0A848FAZ5"/>
<keyword evidence="3" id="KW-0058">Aromatic hydrocarbons catabolism</keyword>
<dbReference type="InterPro" id="IPR036188">
    <property type="entry name" value="FAD/NAD-bd_sf"/>
</dbReference>
<evidence type="ECO:0000256" key="1">
    <source>
        <dbReference type="ARBA" id="ARBA00001974"/>
    </source>
</evidence>
<evidence type="ECO:0000256" key="6">
    <source>
        <dbReference type="ARBA" id="ARBA00023027"/>
    </source>
</evidence>
<evidence type="ECO:0000256" key="11">
    <source>
        <dbReference type="ARBA" id="ARBA00071607"/>
    </source>
</evidence>
<comment type="similarity">
    <text evidence="8">Belongs to the 3-hydroxybenzoate 6-hydroxylase family.</text>
</comment>
<accession>A0A848FAZ5</accession>
<evidence type="ECO:0000256" key="10">
    <source>
        <dbReference type="ARBA" id="ARBA00066995"/>
    </source>
</evidence>
<name>A0A848FAZ5_9BURK</name>
<proteinExistence type="inferred from homology"/>
<dbReference type="SUPFAM" id="SSF54373">
    <property type="entry name" value="FAD-linked reductases, C-terminal domain"/>
    <property type="match status" value="1"/>
</dbReference>
<evidence type="ECO:0000313" key="13">
    <source>
        <dbReference type="EMBL" id="NML16046.1"/>
    </source>
</evidence>
<gene>
    <name evidence="13" type="ORF">HHL10_13780</name>
</gene>
<reference evidence="13 14" key="1">
    <citation type="submission" date="2020-04" db="EMBL/GenBank/DDBJ databases">
        <title>Azohydromonas sp. isolated from soil.</title>
        <authorList>
            <person name="Dahal R.H."/>
        </authorList>
    </citation>
    <scope>NUCLEOTIDE SEQUENCE [LARGE SCALE GENOMIC DNA]</scope>
    <source>
        <strain evidence="13 14">G-1-1-14</strain>
    </source>
</reference>
<comment type="cofactor">
    <cofactor evidence="1">
        <name>FAD</name>
        <dbReference type="ChEBI" id="CHEBI:57692"/>
    </cofactor>
</comment>
<evidence type="ECO:0000256" key="3">
    <source>
        <dbReference type="ARBA" id="ARBA00022797"/>
    </source>
</evidence>
<comment type="caution">
    <text evidence="13">The sequence shown here is derived from an EMBL/GenBank/DDBJ whole genome shotgun (WGS) entry which is preliminary data.</text>
</comment>
<dbReference type="PRINTS" id="PR00420">
    <property type="entry name" value="RNGMNOXGNASE"/>
</dbReference>
<dbReference type="Proteomes" id="UP000574067">
    <property type="component" value="Unassembled WGS sequence"/>
</dbReference>
<keyword evidence="6" id="KW-0520">NAD</keyword>
<evidence type="ECO:0000256" key="9">
    <source>
        <dbReference type="ARBA" id="ARBA00050623"/>
    </source>
</evidence>
<dbReference type="Pfam" id="PF01494">
    <property type="entry name" value="FAD_binding_3"/>
    <property type="match status" value="1"/>
</dbReference>
<dbReference type="GO" id="GO:0071949">
    <property type="term" value="F:FAD binding"/>
    <property type="evidence" value="ECO:0007669"/>
    <property type="project" value="InterPro"/>
</dbReference>
<dbReference type="InterPro" id="IPR002938">
    <property type="entry name" value="FAD-bd"/>
</dbReference>
<evidence type="ECO:0000259" key="12">
    <source>
        <dbReference type="Pfam" id="PF01494"/>
    </source>
</evidence>
<organism evidence="13 14">
    <name type="scientific">Azohydromonas caseinilytica</name>
    <dbReference type="NCBI Taxonomy" id="2728836"/>
    <lineage>
        <taxon>Bacteria</taxon>
        <taxon>Pseudomonadati</taxon>
        <taxon>Pseudomonadota</taxon>
        <taxon>Betaproteobacteria</taxon>
        <taxon>Burkholderiales</taxon>
        <taxon>Sphaerotilaceae</taxon>
        <taxon>Azohydromonas</taxon>
    </lineage>
</organism>
<evidence type="ECO:0000256" key="8">
    <source>
        <dbReference type="ARBA" id="ARBA00024018"/>
    </source>
</evidence>
<keyword evidence="7 13" id="KW-0503">Monooxygenase</keyword>
<dbReference type="Gene3D" id="3.50.50.60">
    <property type="entry name" value="FAD/NAD(P)-binding domain"/>
    <property type="match status" value="1"/>
</dbReference>
<dbReference type="EMBL" id="JABBFW010000008">
    <property type="protein sequence ID" value="NML16046.1"/>
    <property type="molecule type" value="Genomic_DNA"/>
</dbReference>
<dbReference type="NCBIfam" id="NF006021">
    <property type="entry name" value="PRK08163.1"/>
    <property type="match status" value="1"/>
</dbReference>
<dbReference type="SUPFAM" id="SSF51905">
    <property type="entry name" value="FAD/NAD(P)-binding domain"/>
    <property type="match status" value="1"/>
</dbReference>
<sequence>MELPILVAGGGIGGLAAALALVRRGFKVKVLEQAPEIGEIGAGIQLGPNAFHAFDALGVGEKARGRAVYTDYMVMHDALDEVQVGQIPTGEAFRQRFGNPYAVIHRVDVHLSLLEGAQETGRVEFLTSTRVERIEQDAEGVTVIDQKGNAHRGVALIGADGVKSVARQQYVGDPARVTGHVVYRAVVDKKDFPKDLQWNAASIWVGPNCHLVHYPLRGGEQYNVVVTFHSREQEEWGVREGSKEEVQSYFQGICPKARQLIDLPKSWKRWATADREPIGQWTHGRVTLLGDAAHPTTQYMAQGACMAMEDAVTLGEALRVHDNDLDKAFDLYQRSRVARTARIVLSSREMGRIYHAKGVERLVRNQLWKGRTPERFYDAMEWLYGWNVGNCLADQH</sequence>
<evidence type="ECO:0000256" key="7">
    <source>
        <dbReference type="ARBA" id="ARBA00023033"/>
    </source>
</evidence>
<keyword evidence="2" id="KW-0285">Flavoprotein</keyword>
<dbReference type="InterPro" id="IPR050493">
    <property type="entry name" value="FAD-dep_Monooxygenase_BioMet"/>
</dbReference>
<feature type="domain" description="FAD-binding" evidence="12">
    <location>
        <begin position="3"/>
        <end position="344"/>
    </location>
</feature>
<dbReference type="GO" id="GO:0018669">
    <property type="term" value="F:3-hydroxybenzoate 6-monooxygenase activity"/>
    <property type="evidence" value="ECO:0007669"/>
    <property type="project" value="UniProtKB-EC"/>
</dbReference>
<keyword evidence="5 13" id="KW-0560">Oxidoreductase</keyword>
<dbReference type="FunFam" id="3.50.50.60:FF:000131">
    <property type="entry name" value="3-hydroxybenzoate 6-monooxygenase"/>
    <property type="match status" value="1"/>
</dbReference>
<evidence type="ECO:0000313" key="14">
    <source>
        <dbReference type="Proteomes" id="UP000574067"/>
    </source>
</evidence>
<dbReference type="EC" id="1.14.13.24" evidence="10"/>
<keyword evidence="4" id="KW-0274">FAD</keyword>
<dbReference type="PANTHER" id="PTHR13789">
    <property type="entry name" value="MONOOXYGENASE"/>
    <property type="match status" value="1"/>
</dbReference>
<comment type="catalytic activity">
    <reaction evidence="9">
        <text>3-hydroxybenzoate + NADH + O2 + H(+) = 2,5-dihydroxybenzoate + NAD(+) + H2O</text>
        <dbReference type="Rhea" id="RHEA:22692"/>
        <dbReference type="ChEBI" id="CHEBI:15377"/>
        <dbReference type="ChEBI" id="CHEBI:15378"/>
        <dbReference type="ChEBI" id="CHEBI:15379"/>
        <dbReference type="ChEBI" id="CHEBI:16193"/>
        <dbReference type="ChEBI" id="CHEBI:57540"/>
        <dbReference type="ChEBI" id="CHEBI:57945"/>
        <dbReference type="ChEBI" id="CHEBI:58044"/>
        <dbReference type="EC" id="1.14.13.24"/>
    </reaction>
</comment>